<dbReference type="Proteomes" id="UP001305414">
    <property type="component" value="Unassembled WGS sequence"/>
</dbReference>
<dbReference type="InterPro" id="IPR024382">
    <property type="entry name" value="Vps3844_C"/>
</dbReference>
<evidence type="ECO:0000313" key="4">
    <source>
        <dbReference type="EMBL" id="KAK5632674.1"/>
    </source>
</evidence>
<evidence type="ECO:0000256" key="1">
    <source>
        <dbReference type="SAM" id="Phobius"/>
    </source>
</evidence>
<feature type="domain" description="Vacuolar sorting protein Vps3844 C-terminal" evidence="3">
    <location>
        <begin position="249"/>
        <end position="353"/>
    </location>
</feature>
<feature type="transmembrane region" description="Helical" evidence="1">
    <location>
        <begin position="318"/>
        <end position="340"/>
    </location>
</feature>
<organism evidence="4 5">
    <name type="scientific">Xylaria bambusicola</name>
    <dbReference type="NCBI Taxonomy" id="326684"/>
    <lineage>
        <taxon>Eukaryota</taxon>
        <taxon>Fungi</taxon>
        <taxon>Dikarya</taxon>
        <taxon>Ascomycota</taxon>
        <taxon>Pezizomycotina</taxon>
        <taxon>Sordariomycetes</taxon>
        <taxon>Xylariomycetidae</taxon>
        <taxon>Xylariales</taxon>
        <taxon>Xylariaceae</taxon>
        <taxon>Xylaria</taxon>
    </lineage>
</organism>
<comment type="caution">
    <text evidence="4">The sequence shown here is derived from an EMBL/GenBank/DDBJ whole genome shotgun (WGS) entry which is preliminary data.</text>
</comment>
<keyword evidence="2" id="KW-0732">Signal</keyword>
<sequence>MPNPPKMKLNSFLLPALAGVATATDSAPQQAEVFMLRASRQTTSNPPSIPSSLAEAILLQRLSTPDKLFSLGQLPESLDEDEAISYINEFGKPPRPLFDVSDASEPKQLVIAFSGITPKHREYLLHAISDVPLTFTTSGLGPLPAKVTSKCTIQQSVDPKEGESSKCWSGNTQYLHYDLKKRTPTQVRWRRHSSSSTQTRPRATITFTAVSCNTQKETKNDGLDTSFVESTHGKTFNAFAGRPTPVPNCFTSQSACENATNSCFGHGECVNRWGKDNTDKTCFFCHCGTTVDTDSKGKKHVYHWGGGMCQKRDISTPFWLFAGVTIALVATIAFSIGLLFSVGEEKLPGVIGAGVSRSK</sequence>
<dbReference type="EMBL" id="JAWHQM010000026">
    <property type="protein sequence ID" value="KAK5632674.1"/>
    <property type="molecule type" value="Genomic_DNA"/>
</dbReference>
<dbReference type="PANTHER" id="PTHR36853:SF1">
    <property type="entry name" value="DUF3844 DOMAIN-CONTAINING PROTEIN"/>
    <property type="match status" value="1"/>
</dbReference>
<evidence type="ECO:0000256" key="2">
    <source>
        <dbReference type="SAM" id="SignalP"/>
    </source>
</evidence>
<name>A0AAN7V1P3_9PEZI</name>
<accession>A0AAN7V1P3</accession>
<dbReference type="GO" id="GO:0005783">
    <property type="term" value="C:endoplasmic reticulum"/>
    <property type="evidence" value="ECO:0007669"/>
    <property type="project" value="TreeGrafter"/>
</dbReference>
<dbReference type="PANTHER" id="PTHR36853">
    <property type="entry name" value="EXPRESSED PROTEIN"/>
    <property type="match status" value="1"/>
</dbReference>
<gene>
    <name evidence="4" type="ORF">RRF57_008388</name>
</gene>
<keyword evidence="1" id="KW-1133">Transmembrane helix</keyword>
<evidence type="ECO:0000313" key="5">
    <source>
        <dbReference type="Proteomes" id="UP001305414"/>
    </source>
</evidence>
<dbReference type="InterPro" id="IPR053065">
    <property type="entry name" value="Archenteron_Induction-Rel"/>
</dbReference>
<proteinExistence type="predicted"/>
<protein>
    <recommendedName>
        <fullName evidence="3">Vacuolar sorting protein Vps3844 C-terminal domain-containing protein</fullName>
    </recommendedName>
</protein>
<dbReference type="Pfam" id="PF12955">
    <property type="entry name" value="Vps3844_C"/>
    <property type="match status" value="1"/>
</dbReference>
<keyword evidence="1" id="KW-0812">Transmembrane</keyword>
<feature type="chain" id="PRO_5042882183" description="Vacuolar sorting protein Vps3844 C-terminal domain-containing protein" evidence="2">
    <location>
        <begin position="24"/>
        <end position="359"/>
    </location>
</feature>
<keyword evidence="1" id="KW-0472">Membrane</keyword>
<dbReference type="AlphaFoldDB" id="A0AAN7V1P3"/>
<keyword evidence="5" id="KW-1185">Reference proteome</keyword>
<evidence type="ECO:0000259" key="3">
    <source>
        <dbReference type="Pfam" id="PF12955"/>
    </source>
</evidence>
<feature type="signal peptide" evidence="2">
    <location>
        <begin position="1"/>
        <end position="23"/>
    </location>
</feature>
<reference evidence="4 5" key="1">
    <citation type="submission" date="2023-10" db="EMBL/GenBank/DDBJ databases">
        <title>Draft genome sequence of Xylaria bambusicola isolate GMP-LS, the root and basal stem rot pathogen of sugarcane in Indonesia.</title>
        <authorList>
            <person name="Selvaraj P."/>
            <person name="Muralishankar V."/>
            <person name="Muruganantham S."/>
            <person name="Sp S."/>
            <person name="Haryani S."/>
            <person name="Lau K.J.X."/>
            <person name="Naqvi N.I."/>
        </authorList>
    </citation>
    <scope>NUCLEOTIDE SEQUENCE [LARGE SCALE GENOMIC DNA]</scope>
    <source>
        <strain evidence="4">GMP-LS</strain>
    </source>
</reference>